<evidence type="ECO:0000313" key="2">
    <source>
        <dbReference type="Proteomes" id="UP000078343"/>
    </source>
</evidence>
<dbReference type="AlphaFoldDB" id="A0A178ZUD4"/>
<accession>A0A178ZUD4</accession>
<dbReference type="Proteomes" id="UP000078343">
    <property type="component" value="Unassembled WGS sequence"/>
</dbReference>
<dbReference type="OrthoDB" id="5068061at2759"/>
<proteinExistence type="predicted"/>
<dbReference type="GeneID" id="30006781"/>
<sequence>MAAYVWDADATFRVTDIVRHGVICLGRAVTKCNGRCSWEIDHKYGSNAAVARDLLRVMSASPPDAVTDIQLRQLASHCLCNFHQGQVRQVVPELKRYLAVAVQAYKQYCDANRQHEALLGRLSATLGLDDGEQSDETVVRRVKYLAEMAG</sequence>
<organism evidence="1 2">
    <name type="scientific">Fonsecaea erecta</name>
    <dbReference type="NCBI Taxonomy" id="1367422"/>
    <lineage>
        <taxon>Eukaryota</taxon>
        <taxon>Fungi</taxon>
        <taxon>Dikarya</taxon>
        <taxon>Ascomycota</taxon>
        <taxon>Pezizomycotina</taxon>
        <taxon>Eurotiomycetes</taxon>
        <taxon>Chaetothyriomycetidae</taxon>
        <taxon>Chaetothyriales</taxon>
        <taxon>Herpotrichiellaceae</taxon>
        <taxon>Fonsecaea</taxon>
    </lineage>
</organism>
<reference evidence="1 2" key="1">
    <citation type="submission" date="2016-04" db="EMBL/GenBank/DDBJ databases">
        <title>Draft genome of Fonsecaea erecta CBS 125763.</title>
        <authorList>
            <person name="Weiss V.A."/>
            <person name="Vicente V.A."/>
            <person name="Raittz R.T."/>
            <person name="Moreno L.F."/>
            <person name="De Souza E.M."/>
            <person name="Pedrosa F.O."/>
            <person name="Steffens M.B."/>
            <person name="Faoro H."/>
            <person name="Tadra-Sfeir M.Z."/>
            <person name="Najafzadeh M.J."/>
            <person name="Felipe M.S."/>
            <person name="Teixeira M."/>
            <person name="Sun J."/>
            <person name="Xi L."/>
            <person name="Gomes R."/>
            <person name="De Azevedo C.M."/>
            <person name="Salgado C.G."/>
            <person name="Da Silva M.B."/>
            <person name="Nascimento M.F."/>
            <person name="Queiroz-Telles F."/>
            <person name="Attili D.S."/>
            <person name="Gorbushina A."/>
        </authorList>
    </citation>
    <scope>NUCLEOTIDE SEQUENCE [LARGE SCALE GENOMIC DNA]</scope>
    <source>
        <strain evidence="1 2">CBS 125763</strain>
    </source>
</reference>
<dbReference type="RefSeq" id="XP_018696751.1">
    <property type="nucleotide sequence ID" value="XM_018834127.1"/>
</dbReference>
<name>A0A178ZUD4_9EURO</name>
<protein>
    <submittedName>
        <fullName evidence="1">Uncharacterized protein</fullName>
    </submittedName>
</protein>
<dbReference type="STRING" id="1367422.A0A178ZUD4"/>
<gene>
    <name evidence="1" type="ORF">AYL99_02611</name>
</gene>
<comment type="caution">
    <text evidence="1">The sequence shown here is derived from an EMBL/GenBank/DDBJ whole genome shotgun (WGS) entry which is preliminary data.</text>
</comment>
<keyword evidence="2" id="KW-1185">Reference proteome</keyword>
<evidence type="ECO:0000313" key="1">
    <source>
        <dbReference type="EMBL" id="OAP63384.1"/>
    </source>
</evidence>
<dbReference type="EMBL" id="LVYI01000002">
    <property type="protein sequence ID" value="OAP63384.1"/>
    <property type="molecule type" value="Genomic_DNA"/>
</dbReference>